<feature type="coiled-coil region" evidence="1">
    <location>
        <begin position="88"/>
        <end position="171"/>
    </location>
</feature>
<gene>
    <name evidence="4" type="ORF">OCBIM_22020034mg</name>
</gene>
<dbReference type="PANTHER" id="PTHR31389:SF4">
    <property type="entry name" value="LD39211P"/>
    <property type="match status" value="1"/>
</dbReference>
<sequence>MRPRTCRRYCAYGIIIFIGYLIMQGFIKTNKELKSDTDENDVIISRSDNFEKENDKEILKAKQDKKPDKHSDTSRDQKSEDDIRDQILHKAEEAIEAKEKALKLEHELKEEEERRHKLELKLQEELLREEEEKRKKLEEEKVRRLAEKKKEEELREELVRLHKELEKNTHTVSPREQVPHHPDEDHHTDEHYKYFYVSKGKEASPVHGRHFALKATQVEHEIEEQVEKHLEYLPEHRFPTIVTAATMKNFRDVEKLIDSVQYFLPDKKIVVFNIDLGDKEVDELQTACNVETRIFWKWMFPSHVYNASDMSWRPVIIQMALAEFGLVMWINPTTRLVSSHFEPFLSDAEQSGLVVLSTRKQYSTFSVTHPSMYSYIPTDMTKLMETSHLNMRVLIIHNTHEIQVESFQIDFV</sequence>
<evidence type="ECO:0000313" key="4">
    <source>
        <dbReference type="EMBL" id="KOF85604.1"/>
    </source>
</evidence>
<dbReference type="PANTHER" id="PTHR31389">
    <property type="entry name" value="LD39211P"/>
    <property type="match status" value="1"/>
</dbReference>
<evidence type="ECO:0000256" key="3">
    <source>
        <dbReference type="SAM" id="Phobius"/>
    </source>
</evidence>
<evidence type="ECO:0000256" key="2">
    <source>
        <dbReference type="SAM" id="MobiDB-lite"/>
    </source>
</evidence>
<reference evidence="4" key="1">
    <citation type="submission" date="2015-07" db="EMBL/GenBank/DDBJ databases">
        <title>MeaNS - Measles Nucleotide Surveillance Program.</title>
        <authorList>
            <person name="Tran T."/>
            <person name="Druce J."/>
        </authorList>
    </citation>
    <scope>NUCLEOTIDE SEQUENCE</scope>
    <source>
        <strain evidence="4">UCB-OBI-ISO-001</strain>
        <tissue evidence="4">Gonad</tissue>
    </source>
</reference>
<feature type="transmembrane region" description="Helical" evidence="3">
    <location>
        <begin position="9"/>
        <end position="27"/>
    </location>
</feature>
<protein>
    <submittedName>
        <fullName evidence="4">Uncharacterized protein</fullName>
    </submittedName>
</protein>
<keyword evidence="3" id="KW-0812">Transmembrane</keyword>
<keyword evidence="3" id="KW-1133">Transmembrane helix</keyword>
<keyword evidence="3" id="KW-0472">Membrane</keyword>
<dbReference type="InterPro" id="IPR012444">
    <property type="entry name" value="DUF1647"/>
</dbReference>
<organism evidence="4">
    <name type="scientific">Octopus bimaculoides</name>
    <name type="common">California two-spotted octopus</name>
    <dbReference type="NCBI Taxonomy" id="37653"/>
    <lineage>
        <taxon>Eukaryota</taxon>
        <taxon>Metazoa</taxon>
        <taxon>Spiralia</taxon>
        <taxon>Lophotrochozoa</taxon>
        <taxon>Mollusca</taxon>
        <taxon>Cephalopoda</taxon>
        <taxon>Coleoidea</taxon>
        <taxon>Octopodiformes</taxon>
        <taxon>Octopoda</taxon>
        <taxon>Incirrata</taxon>
        <taxon>Octopodidae</taxon>
        <taxon>Octopus</taxon>
    </lineage>
</organism>
<proteinExistence type="predicted"/>
<dbReference type="OrthoDB" id="5954868at2759"/>
<name>A0A0L8H933_OCTBM</name>
<keyword evidence="1" id="KW-0175">Coiled coil</keyword>
<accession>A0A0L8H933</accession>
<dbReference type="EMBL" id="KQ418844">
    <property type="protein sequence ID" value="KOF85604.1"/>
    <property type="molecule type" value="Genomic_DNA"/>
</dbReference>
<evidence type="ECO:0000256" key="1">
    <source>
        <dbReference type="SAM" id="Coils"/>
    </source>
</evidence>
<feature type="region of interest" description="Disordered" evidence="2">
    <location>
        <begin position="54"/>
        <end position="83"/>
    </location>
</feature>
<dbReference type="AlphaFoldDB" id="A0A0L8H933"/>
<dbReference type="Pfam" id="PF07801">
    <property type="entry name" value="DUF1647"/>
    <property type="match status" value="1"/>
</dbReference>